<keyword evidence="4" id="KW-0443">Lipid metabolism</keyword>
<dbReference type="InterPro" id="IPR036400">
    <property type="entry name" value="Cyt_B5-like_heme/steroid_sf"/>
</dbReference>
<evidence type="ECO:0000256" key="3">
    <source>
        <dbReference type="ARBA" id="ARBA00022832"/>
    </source>
</evidence>
<feature type="domain" description="Cytochrome b5 heme-binding" evidence="7">
    <location>
        <begin position="19"/>
        <end position="82"/>
    </location>
</feature>
<comment type="caution">
    <text evidence="8">The sequence shown here is derived from an EMBL/GenBank/DDBJ whole genome shotgun (WGS) entry which is preliminary data.</text>
</comment>
<dbReference type="Gene3D" id="3.10.120.10">
    <property type="entry name" value="Cytochrome b5-like heme/steroid binding domain"/>
    <property type="match status" value="1"/>
</dbReference>
<comment type="pathway">
    <text evidence="1">Lipid metabolism; polyunsaturated fatty acid biosynthesis.</text>
</comment>
<evidence type="ECO:0000256" key="4">
    <source>
        <dbReference type="ARBA" id="ARBA00023098"/>
    </source>
</evidence>
<dbReference type="InterPro" id="IPR001199">
    <property type="entry name" value="Cyt_B5-like_heme/steroid-bd"/>
</dbReference>
<dbReference type="InterPro" id="IPR012171">
    <property type="entry name" value="Fatty_acid_desaturase"/>
</dbReference>
<dbReference type="GO" id="GO:0016717">
    <property type="term" value="F:oxidoreductase activity, acting on paired donors, with oxidation of a pair of donors resulting in the reduction of molecular oxygen to two molecules of water"/>
    <property type="evidence" value="ECO:0007669"/>
    <property type="project" value="TreeGrafter"/>
</dbReference>
<gene>
    <name evidence="8" type="ORF">NXF25_001368</name>
</gene>
<dbReference type="InterPro" id="IPR005804">
    <property type="entry name" value="FA_desaturase_dom"/>
</dbReference>
<name>A0AAW1C948_CROAD</name>
<feature type="transmembrane region" description="Helical" evidence="6">
    <location>
        <begin position="126"/>
        <end position="146"/>
    </location>
</feature>
<dbReference type="PROSITE" id="PS50255">
    <property type="entry name" value="CYTOCHROME_B5_2"/>
    <property type="match status" value="1"/>
</dbReference>
<keyword evidence="6" id="KW-0812">Transmembrane</keyword>
<keyword evidence="2" id="KW-0444">Lipid biosynthesis</keyword>
<dbReference type="PANTHER" id="PTHR19353:SF86">
    <property type="entry name" value="CYTOCHROME B5 HEME-BINDING DOMAIN-CONTAINING PROTEIN"/>
    <property type="match status" value="1"/>
</dbReference>
<dbReference type="GO" id="GO:0006633">
    <property type="term" value="P:fatty acid biosynthetic process"/>
    <property type="evidence" value="ECO:0007669"/>
    <property type="project" value="UniProtKB-KW"/>
</dbReference>
<dbReference type="SUPFAM" id="SSF55856">
    <property type="entry name" value="Cytochrome b5-like heme/steroid binding domain"/>
    <property type="match status" value="1"/>
</dbReference>
<evidence type="ECO:0000256" key="1">
    <source>
        <dbReference type="ARBA" id="ARBA00005105"/>
    </source>
</evidence>
<keyword evidence="9" id="KW-1185">Reference proteome</keyword>
<accession>A0AAW1C948</accession>
<dbReference type="Pfam" id="PF00487">
    <property type="entry name" value="FA_desaturase"/>
    <property type="match status" value="2"/>
</dbReference>
<reference evidence="8 9" key="1">
    <citation type="journal article" date="2024" name="Proc. Natl. Acad. Sci. U.S.A.">
        <title>The genetic regulatory architecture and epigenomic basis for age-related changes in rattlesnake venom.</title>
        <authorList>
            <person name="Hogan M.P."/>
            <person name="Holding M.L."/>
            <person name="Nystrom G.S."/>
            <person name="Colston T.J."/>
            <person name="Bartlett D.A."/>
            <person name="Mason A.J."/>
            <person name="Ellsworth S.A."/>
            <person name="Rautsaw R.M."/>
            <person name="Lawrence K.C."/>
            <person name="Strickland J.L."/>
            <person name="He B."/>
            <person name="Fraser P."/>
            <person name="Margres M.J."/>
            <person name="Gilbert D.M."/>
            <person name="Gibbs H.L."/>
            <person name="Parkinson C.L."/>
            <person name="Rokyta D.R."/>
        </authorList>
    </citation>
    <scope>NUCLEOTIDE SEQUENCE [LARGE SCALE GENOMIC DNA]</scope>
    <source>
        <strain evidence="8">DRR0105</strain>
    </source>
</reference>
<keyword evidence="6" id="KW-0472">Membrane</keyword>
<organism evidence="8 9">
    <name type="scientific">Crotalus adamanteus</name>
    <name type="common">Eastern diamondback rattlesnake</name>
    <dbReference type="NCBI Taxonomy" id="8729"/>
    <lineage>
        <taxon>Eukaryota</taxon>
        <taxon>Metazoa</taxon>
        <taxon>Chordata</taxon>
        <taxon>Craniata</taxon>
        <taxon>Vertebrata</taxon>
        <taxon>Euteleostomi</taxon>
        <taxon>Lepidosauria</taxon>
        <taxon>Squamata</taxon>
        <taxon>Bifurcata</taxon>
        <taxon>Unidentata</taxon>
        <taxon>Episquamata</taxon>
        <taxon>Toxicofera</taxon>
        <taxon>Serpentes</taxon>
        <taxon>Colubroidea</taxon>
        <taxon>Viperidae</taxon>
        <taxon>Crotalinae</taxon>
        <taxon>Crotalus</taxon>
    </lineage>
</organism>
<evidence type="ECO:0000256" key="6">
    <source>
        <dbReference type="SAM" id="Phobius"/>
    </source>
</evidence>
<dbReference type="Proteomes" id="UP001474421">
    <property type="component" value="Unassembled WGS sequence"/>
</dbReference>
<protein>
    <submittedName>
        <fullName evidence="8">Fatty acid desaturase 1-like</fullName>
    </submittedName>
</protein>
<dbReference type="SMART" id="SM01117">
    <property type="entry name" value="Cyt-b5"/>
    <property type="match status" value="1"/>
</dbReference>
<dbReference type="AlphaFoldDB" id="A0AAW1C948"/>
<dbReference type="PANTHER" id="PTHR19353">
    <property type="entry name" value="FATTY ACID DESATURASE 2"/>
    <property type="match status" value="1"/>
</dbReference>
<evidence type="ECO:0000313" key="8">
    <source>
        <dbReference type="EMBL" id="KAK9410193.1"/>
    </source>
</evidence>
<proteinExistence type="predicted"/>
<evidence type="ECO:0000256" key="2">
    <source>
        <dbReference type="ARBA" id="ARBA00022516"/>
    </source>
</evidence>
<dbReference type="CDD" id="cd03506">
    <property type="entry name" value="Delta6-FADS-like"/>
    <property type="match status" value="1"/>
</dbReference>
<dbReference type="Pfam" id="PF00173">
    <property type="entry name" value="Cyt-b5"/>
    <property type="match status" value="1"/>
</dbReference>
<evidence type="ECO:0000259" key="7">
    <source>
        <dbReference type="PROSITE" id="PS50255"/>
    </source>
</evidence>
<evidence type="ECO:0000313" key="9">
    <source>
        <dbReference type="Proteomes" id="UP001474421"/>
    </source>
</evidence>
<keyword evidence="3" id="KW-0276">Fatty acid metabolism</keyword>
<dbReference type="EMBL" id="JAOTOJ010000001">
    <property type="protein sequence ID" value="KAK9410193.1"/>
    <property type="molecule type" value="Genomic_DNA"/>
</dbReference>
<keyword evidence="6" id="KW-1133">Transmembrane helix</keyword>
<keyword evidence="5" id="KW-0275">Fatty acid biosynthesis</keyword>
<feature type="transmembrane region" description="Helical" evidence="6">
    <location>
        <begin position="100"/>
        <end position="120"/>
    </location>
</feature>
<evidence type="ECO:0000256" key="5">
    <source>
        <dbReference type="ARBA" id="ARBA00023160"/>
    </source>
</evidence>
<sequence length="302" mass="35345">MPPQSGASASKPETEPGVPRLFTWEEVGLRTGKRNFKKERWLVINRKVYDVSQFYLRHPGGLHLIRHYSGQDATEMLVHDFHELRTKVEKMGLLKSSVPFFAVIFLHAFLLDVASWFTIWYFGKTWVPFLIGVTLFTVSQIQYGFFQHDLGHISVFQKPKWNRLAQTFVIAFLKGFPKSWWTDMHNQHHAKPNCFQKDPDLVMHPFVFSLGKSLSVELTGTCNVDHSWFNDWFTGHLNFQIEHHLFPTMPRHNYYKVAPLVKSLCDKHGVHYVCKPILTAFADILHSLKEYGQDWQEAYLHE</sequence>
<dbReference type="GO" id="GO:0016020">
    <property type="term" value="C:membrane"/>
    <property type="evidence" value="ECO:0007669"/>
    <property type="project" value="TreeGrafter"/>
</dbReference>